<name>A0A6A5W641_9PLEO</name>
<protein>
    <recommendedName>
        <fullName evidence="1">Protein kinase domain-containing protein</fullName>
    </recommendedName>
</protein>
<dbReference type="GO" id="GO:0004672">
    <property type="term" value="F:protein kinase activity"/>
    <property type="evidence" value="ECO:0007669"/>
    <property type="project" value="InterPro"/>
</dbReference>
<organism evidence="2 3">
    <name type="scientific">Amniculicola lignicola CBS 123094</name>
    <dbReference type="NCBI Taxonomy" id="1392246"/>
    <lineage>
        <taxon>Eukaryota</taxon>
        <taxon>Fungi</taxon>
        <taxon>Dikarya</taxon>
        <taxon>Ascomycota</taxon>
        <taxon>Pezizomycotina</taxon>
        <taxon>Dothideomycetes</taxon>
        <taxon>Pleosporomycetidae</taxon>
        <taxon>Pleosporales</taxon>
        <taxon>Amniculicolaceae</taxon>
        <taxon>Amniculicola</taxon>
    </lineage>
</organism>
<dbReference type="PROSITE" id="PS50011">
    <property type="entry name" value="PROTEIN_KINASE_DOM"/>
    <property type="match status" value="1"/>
</dbReference>
<dbReference type="OrthoDB" id="1668230at2759"/>
<dbReference type="InterPro" id="IPR011009">
    <property type="entry name" value="Kinase-like_dom_sf"/>
</dbReference>
<keyword evidence="3" id="KW-1185">Reference proteome</keyword>
<dbReference type="Pfam" id="PF07714">
    <property type="entry name" value="PK_Tyr_Ser-Thr"/>
    <property type="match status" value="1"/>
</dbReference>
<evidence type="ECO:0000313" key="2">
    <source>
        <dbReference type="EMBL" id="KAF1995581.1"/>
    </source>
</evidence>
<dbReference type="InterPro" id="IPR001245">
    <property type="entry name" value="Ser-Thr/Tyr_kinase_cat_dom"/>
</dbReference>
<evidence type="ECO:0000259" key="1">
    <source>
        <dbReference type="PROSITE" id="PS50011"/>
    </source>
</evidence>
<accession>A0A6A5W641</accession>
<dbReference type="EMBL" id="ML977636">
    <property type="protein sequence ID" value="KAF1995581.1"/>
    <property type="molecule type" value="Genomic_DNA"/>
</dbReference>
<dbReference type="SUPFAM" id="SSF56112">
    <property type="entry name" value="Protein kinase-like (PK-like)"/>
    <property type="match status" value="1"/>
</dbReference>
<dbReference type="Proteomes" id="UP000799779">
    <property type="component" value="Unassembled WGS sequence"/>
</dbReference>
<evidence type="ECO:0000313" key="3">
    <source>
        <dbReference type="Proteomes" id="UP000799779"/>
    </source>
</evidence>
<reference evidence="2" key="1">
    <citation type="journal article" date="2020" name="Stud. Mycol.">
        <title>101 Dothideomycetes genomes: a test case for predicting lifestyles and emergence of pathogens.</title>
        <authorList>
            <person name="Haridas S."/>
            <person name="Albert R."/>
            <person name="Binder M."/>
            <person name="Bloem J."/>
            <person name="Labutti K."/>
            <person name="Salamov A."/>
            <person name="Andreopoulos B."/>
            <person name="Baker S."/>
            <person name="Barry K."/>
            <person name="Bills G."/>
            <person name="Bluhm B."/>
            <person name="Cannon C."/>
            <person name="Castanera R."/>
            <person name="Culley D."/>
            <person name="Daum C."/>
            <person name="Ezra D."/>
            <person name="Gonzalez J."/>
            <person name="Henrissat B."/>
            <person name="Kuo A."/>
            <person name="Liang C."/>
            <person name="Lipzen A."/>
            <person name="Lutzoni F."/>
            <person name="Magnuson J."/>
            <person name="Mondo S."/>
            <person name="Nolan M."/>
            <person name="Ohm R."/>
            <person name="Pangilinan J."/>
            <person name="Park H.-J."/>
            <person name="Ramirez L."/>
            <person name="Alfaro M."/>
            <person name="Sun H."/>
            <person name="Tritt A."/>
            <person name="Yoshinaga Y."/>
            <person name="Zwiers L.-H."/>
            <person name="Turgeon B."/>
            <person name="Goodwin S."/>
            <person name="Spatafora J."/>
            <person name="Crous P."/>
            <person name="Grigoriev I."/>
        </authorList>
    </citation>
    <scope>NUCLEOTIDE SEQUENCE</scope>
    <source>
        <strain evidence="2">CBS 123094</strain>
    </source>
</reference>
<gene>
    <name evidence="2" type="ORF">P154DRAFT_473991</name>
</gene>
<dbReference type="Gene3D" id="1.10.510.10">
    <property type="entry name" value="Transferase(Phosphotransferase) domain 1"/>
    <property type="match status" value="1"/>
</dbReference>
<proteinExistence type="predicted"/>
<sequence length="288" mass="32669">MTDYASQGVARSRRFRLPVLRVPSLNYHKHVSKPGSCSAIWISEDCTTILKTPLAFHLDGCDHAVTIEYQYFEKESVELLEREKEIYKHLGEHDGILPCLQITNAGLVFPYLKNSNLRQFLRDYDGPVMLPTKVGWIESALKSIQFIHSKVVLQADISARNFLVADDLSIFLCDFSGSMIGAKKNLVRPETRYEKFQGTRPLDISIATEAFAVGSLIYEISTGKRPYDDIEDDEVESLFRRSVFPRTTNVYLGDIIRNCWLGNFKTITEILQAVFPVEKVKAAIIQGP</sequence>
<dbReference type="GO" id="GO:0005524">
    <property type="term" value="F:ATP binding"/>
    <property type="evidence" value="ECO:0007669"/>
    <property type="project" value="InterPro"/>
</dbReference>
<dbReference type="AlphaFoldDB" id="A0A6A5W641"/>
<feature type="domain" description="Protein kinase" evidence="1">
    <location>
        <begin position="26"/>
        <end position="288"/>
    </location>
</feature>
<dbReference type="InterPro" id="IPR000719">
    <property type="entry name" value="Prot_kinase_dom"/>
</dbReference>